<name>A0A017T241_9BACT</name>
<evidence type="ECO:0000256" key="4">
    <source>
        <dbReference type="ARBA" id="ARBA00023163"/>
    </source>
</evidence>
<dbReference type="PANTHER" id="PTHR30537">
    <property type="entry name" value="HTH-TYPE TRANSCRIPTIONAL REGULATOR"/>
    <property type="match status" value="1"/>
</dbReference>
<dbReference type="InterPro" id="IPR036388">
    <property type="entry name" value="WH-like_DNA-bd_sf"/>
</dbReference>
<keyword evidence="4" id="KW-0804">Transcription</keyword>
<evidence type="ECO:0000313" key="6">
    <source>
        <dbReference type="EMBL" id="EYF02596.1"/>
    </source>
</evidence>
<dbReference type="OrthoDB" id="5416547at2"/>
<dbReference type="STRING" id="1192034.CAP_6707"/>
<dbReference type="GO" id="GO:0003700">
    <property type="term" value="F:DNA-binding transcription factor activity"/>
    <property type="evidence" value="ECO:0007669"/>
    <property type="project" value="InterPro"/>
</dbReference>
<dbReference type="SUPFAM" id="SSF46785">
    <property type="entry name" value="Winged helix' DNA-binding domain"/>
    <property type="match status" value="1"/>
</dbReference>
<dbReference type="EMBL" id="ASRX01000058">
    <property type="protein sequence ID" value="EYF02596.1"/>
    <property type="molecule type" value="Genomic_DNA"/>
</dbReference>
<dbReference type="PANTHER" id="PTHR30537:SF1">
    <property type="entry name" value="HTH-TYPE TRANSCRIPTIONAL REGULATOR PGRR"/>
    <property type="match status" value="1"/>
</dbReference>
<dbReference type="InterPro" id="IPR058163">
    <property type="entry name" value="LysR-type_TF_proteobact-type"/>
</dbReference>
<dbReference type="CDD" id="cd08474">
    <property type="entry name" value="PBP2_CrgA_like_5"/>
    <property type="match status" value="1"/>
</dbReference>
<comment type="similarity">
    <text evidence="1">Belongs to the LysR transcriptional regulatory family.</text>
</comment>
<evidence type="ECO:0000256" key="3">
    <source>
        <dbReference type="ARBA" id="ARBA00023125"/>
    </source>
</evidence>
<dbReference type="Gene3D" id="3.40.190.290">
    <property type="match status" value="1"/>
</dbReference>
<keyword evidence="7" id="KW-1185">Reference proteome</keyword>
<dbReference type="InterPro" id="IPR000847">
    <property type="entry name" value="LysR_HTH_N"/>
</dbReference>
<proteinExistence type="inferred from homology"/>
<reference evidence="6 7" key="1">
    <citation type="submission" date="2013-05" db="EMBL/GenBank/DDBJ databases">
        <title>Genome assembly of Chondromyces apiculatus DSM 436.</title>
        <authorList>
            <person name="Sharma G."/>
            <person name="Khatri I."/>
            <person name="Kaur C."/>
            <person name="Mayilraj S."/>
            <person name="Subramanian S."/>
        </authorList>
    </citation>
    <scope>NUCLEOTIDE SEQUENCE [LARGE SCALE GENOMIC DNA]</scope>
    <source>
        <strain evidence="6 7">DSM 436</strain>
    </source>
</reference>
<dbReference type="Gene3D" id="1.10.10.10">
    <property type="entry name" value="Winged helix-like DNA-binding domain superfamily/Winged helix DNA-binding domain"/>
    <property type="match status" value="1"/>
</dbReference>
<dbReference type="SUPFAM" id="SSF53850">
    <property type="entry name" value="Periplasmic binding protein-like II"/>
    <property type="match status" value="1"/>
</dbReference>
<protein>
    <submittedName>
        <fullName evidence="6">Transcriptional regulator, LysR family</fullName>
    </submittedName>
</protein>
<dbReference type="InterPro" id="IPR036390">
    <property type="entry name" value="WH_DNA-bd_sf"/>
</dbReference>
<accession>A0A017T241</accession>
<dbReference type="FunFam" id="1.10.10.10:FF:000001">
    <property type="entry name" value="LysR family transcriptional regulator"/>
    <property type="match status" value="1"/>
</dbReference>
<sequence>MRREDWPDLVVFAAIAEERSFKKAAAKLGVSTSALSHSMSALEERLGVRLLQRTTRSVAPTEAGERLLKTLGPAMADITTAVDHLVAHRERPAGTLRLTVHRTAARRFLGPRLPAFMRQHPDIAVEVAVEDGWTDIVARRFDAGIRIGESIDKDMVSVRIAPDERAAIVATPEYFTRHPKPRTPHDLGAHRCVNYRHVSSGALYRWEFEKDGRVLNVSAEGTFICNDGDLMITAALGGIGLTYTWESEVTDHLASGALVRVLEDWCPPFPGNFLYYPSRHHVTPALRALIEALRYRP</sequence>
<dbReference type="eggNOG" id="COG0583">
    <property type="taxonomic scope" value="Bacteria"/>
</dbReference>
<organism evidence="6 7">
    <name type="scientific">Chondromyces apiculatus DSM 436</name>
    <dbReference type="NCBI Taxonomy" id="1192034"/>
    <lineage>
        <taxon>Bacteria</taxon>
        <taxon>Pseudomonadati</taxon>
        <taxon>Myxococcota</taxon>
        <taxon>Polyangia</taxon>
        <taxon>Polyangiales</taxon>
        <taxon>Polyangiaceae</taxon>
        <taxon>Chondromyces</taxon>
    </lineage>
</organism>
<dbReference type="PROSITE" id="PS50931">
    <property type="entry name" value="HTH_LYSR"/>
    <property type="match status" value="1"/>
</dbReference>
<keyword evidence="3" id="KW-0238">DNA-binding</keyword>
<evidence type="ECO:0000313" key="7">
    <source>
        <dbReference type="Proteomes" id="UP000019678"/>
    </source>
</evidence>
<evidence type="ECO:0000256" key="2">
    <source>
        <dbReference type="ARBA" id="ARBA00023015"/>
    </source>
</evidence>
<dbReference type="InterPro" id="IPR005119">
    <property type="entry name" value="LysR_subst-bd"/>
</dbReference>
<comment type="caution">
    <text evidence="6">The sequence shown here is derived from an EMBL/GenBank/DDBJ whole genome shotgun (WGS) entry which is preliminary data.</text>
</comment>
<dbReference type="GO" id="GO:0006351">
    <property type="term" value="P:DNA-templated transcription"/>
    <property type="evidence" value="ECO:0007669"/>
    <property type="project" value="TreeGrafter"/>
</dbReference>
<dbReference type="Pfam" id="PF03466">
    <property type="entry name" value="LysR_substrate"/>
    <property type="match status" value="1"/>
</dbReference>
<dbReference type="AlphaFoldDB" id="A0A017T241"/>
<feature type="domain" description="HTH lysR-type" evidence="5">
    <location>
        <begin position="4"/>
        <end position="61"/>
    </location>
</feature>
<gene>
    <name evidence="6" type="ORF">CAP_6707</name>
</gene>
<dbReference type="Proteomes" id="UP000019678">
    <property type="component" value="Unassembled WGS sequence"/>
</dbReference>
<dbReference type="Pfam" id="PF00126">
    <property type="entry name" value="HTH_1"/>
    <property type="match status" value="1"/>
</dbReference>
<evidence type="ECO:0000259" key="5">
    <source>
        <dbReference type="PROSITE" id="PS50931"/>
    </source>
</evidence>
<dbReference type="RefSeq" id="WP_044247290.1">
    <property type="nucleotide sequence ID" value="NZ_ASRX01000058.1"/>
</dbReference>
<evidence type="ECO:0000256" key="1">
    <source>
        <dbReference type="ARBA" id="ARBA00009437"/>
    </source>
</evidence>
<dbReference type="GO" id="GO:0043565">
    <property type="term" value="F:sequence-specific DNA binding"/>
    <property type="evidence" value="ECO:0007669"/>
    <property type="project" value="TreeGrafter"/>
</dbReference>
<keyword evidence="2" id="KW-0805">Transcription regulation</keyword>